<dbReference type="Pfam" id="PF07586">
    <property type="entry name" value="HXXSHH"/>
    <property type="match status" value="1"/>
</dbReference>
<organism evidence="1 2">
    <name type="scientific">Lignipirellula cremea</name>
    <dbReference type="NCBI Taxonomy" id="2528010"/>
    <lineage>
        <taxon>Bacteria</taxon>
        <taxon>Pseudomonadati</taxon>
        <taxon>Planctomycetota</taxon>
        <taxon>Planctomycetia</taxon>
        <taxon>Pirellulales</taxon>
        <taxon>Pirellulaceae</taxon>
        <taxon>Lignipirellula</taxon>
    </lineage>
</organism>
<dbReference type="Proteomes" id="UP000317648">
    <property type="component" value="Chromosome"/>
</dbReference>
<dbReference type="KEGG" id="lcre:Pla8534_04310"/>
<dbReference type="InterPro" id="IPR011447">
    <property type="entry name" value="DUF1552"/>
</dbReference>
<reference evidence="1 2" key="1">
    <citation type="submission" date="2019-02" db="EMBL/GenBank/DDBJ databases">
        <title>Deep-cultivation of Planctomycetes and their phenomic and genomic characterization uncovers novel biology.</title>
        <authorList>
            <person name="Wiegand S."/>
            <person name="Jogler M."/>
            <person name="Boedeker C."/>
            <person name="Pinto D."/>
            <person name="Vollmers J."/>
            <person name="Rivas-Marin E."/>
            <person name="Kohn T."/>
            <person name="Peeters S.H."/>
            <person name="Heuer A."/>
            <person name="Rast P."/>
            <person name="Oberbeckmann S."/>
            <person name="Bunk B."/>
            <person name="Jeske O."/>
            <person name="Meyerdierks A."/>
            <person name="Storesund J.E."/>
            <person name="Kallscheuer N."/>
            <person name="Luecker S."/>
            <person name="Lage O.M."/>
            <person name="Pohl T."/>
            <person name="Merkel B.J."/>
            <person name="Hornburger P."/>
            <person name="Mueller R.-W."/>
            <person name="Bruemmer F."/>
            <person name="Labrenz M."/>
            <person name="Spormann A.M."/>
            <person name="Op den Camp H."/>
            <person name="Overmann J."/>
            <person name="Amann R."/>
            <person name="Jetten M.S.M."/>
            <person name="Mascher T."/>
            <person name="Medema M.H."/>
            <person name="Devos D.P."/>
            <person name="Kaster A.-K."/>
            <person name="Ovreas L."/>
            <person name="Rohde M."/>
            <person name="Galperin M.Y."/>
            <person name="Jogler C."/>
        </authorList>
    </citation>
    <scope>NUCLEOTIDE SEQUENCE [LARGE SCALE GENOMIC DNA]</scope>
    <source>
        <strain evidence="1 2">Pla85_3_4</strain>
    </source>
</reference>
<gene>
    <name evidence="1" type="ORF">Pla8534_04310</name>
</gene>
<evidence type="ECO:0000313" key="2">
    <source>
        <dbReference type="Proteomes" id="UP000317648"/>
    </source>
</evidence>
<dbReference type="EMBL" id="CP036433">
    <property type="protein sequence ID" value="QDU92683.1"/>
    <property type="molecule type" value="Genomic_DNA"/>
</dbReference>
<evidence type="ECO:0000313" key="1">
    <source>
        <dbReference type="EMBL" id="QDU92683.1"/>
    </source>
</evidence>
<proteinExistence type="predicted"/>
<accession>A0A518DLG4</accession>
<keyword evidence="2" id="KW-1185">Reference proteome</keyword>
<dbReference type="InterPro" id="IPR006311">
    <property type="entry name" value="TAT_signal"/>
</dbReference>
<evidence type="ECO:0008006" key="3">
    <source>
        <dbReference type="Google" id="ProtNLM"/>
    </source>
</evidence>
<dbReference type="AlphaFoldDB" id="A0A518DLG4"/>
<dbReference type="RefSeq" id="WP_145048849.1">
    <property type="nucleotide sequence ID" value="NZ_CP036433.1"/>
</dbReference>
<sequence>MHPITRRGFGKGLSLGAGGLLLSPLVSRLESEAAGLSQGQPRFVFLVEGNGLWPHHIQPEGIPLHRDRIDGKGQPTNAAPELEDISLSAGNHELPPSLQPLRKYRDRLTVIQGLSGRVCGGGHSNEYGGLGCYPRNGGPRAETIDSAISQSIPAIFRHLALGISRDMRSDIIYDCSAAGPNQKTPIYTNPALAYDMLFGKVLRGNPQGEALTQKHLLNFMVDDVKRLESHFAGPEREKLQQYWRAFESIAQRQSRLGDVDPKQIDPMTNLYQSAVESDRLDAHFQTVAMAFATGMTNVATLASGVGQHHFEITFKGLGINANKHHIGHLQVDGANEMAIKIRQFHTQLIARLMDQLAAIPEGEGAMLDNTLIVYLSENAGAHHSSCYEWPVVMLGNLGGRLAAGDRYLCFPQYGKPGHRTMANLYTTFLHAVGDQRERFGMKDPGLEGVLNQDGPLAELLA</sequence>
<dbReference type="OrthoDB" id="234723at2"/>
<protein>
    <recommendedName>
        <fullName evidence="3">DUF1552 domain-containing protein</fullName>
    </recommendedName>
</protein>
<dbReference type="PROSITE" id="PS51318">
    <property type="entry name" value="TAT"/>
    <property type="match status" value="1"/>
</dbReference>
<name>A0A518DLG4_9BACT</name>